<evidence type="ECO:0000256" key="5">
    <source>
        <dbReference type="ARBA" id="ARBA00022946"/>
    </source>
</evidence>
<accession>A0A423VRI3</accession>
<gene>
    <name evidence="12" type="ORF">VMCG_08072</name>
</gene>
<keyword evidence="4" id="KW-0999">Mitochondrion inner membrane</keyword>
<dbReference type="STRING" id="356882.A0A423VRI3"/>
<evidence type="ECO:0000256" key="6">
    <source>
        <dbReference type="ARBA" id="ARBA00022989"/>
    </source>
</evidence>
<evidence type="ECO:0000256" key="9">
    <source>
        <dbReference type="RuleBase" id="RU003945"/>
    </source>
</evidence>
<dbReference type="CDD" id="cd20069">
    <property type="entry name" value="5TM_Oxa1-like"/>
    <property type="match status" value="1"/>
</dbReference>
<evidence type="ECO:0000256" key="3">
    <source>
        <dbReference type="ARBA" id="ARBA00022692"/>
    </source>
</evidence>
<dbReference type="EMBL" id="LKEA01000044">
    <property type="protein sequence ID" value="ROV93586.1"/>
    <property type="molecule type" value="Genomic_DNA"/>
</dbReference>
<comment type="subcellular location">
    <subcellularLocation>
        <location evidence="9">Membrane</location>
        <topology evidence="9">Multi-pass membrane protein</topology>
    </subcellularLocation>
    <subcellularLocation>
        <location evidence="1">Mitochondrion inner membrane</location>
        <topology evidence="1">Multi-pass membrane protein</topology>
    </subcellularLocation>
</comment>
<evidence type="ECO:0000256" key="2">
    <source>
        <dbReference type="ARBA" id="ARBA00009877"/>
    </source>
</evidence>
<evidence type="ECO:0000256" key="1">
    <source>
        <dbReference type="ARBA" id="ARBA00004448"/>
    </source>
</evidence>
<evidence type="ECO:0000256" key="10">
    <source>
        <dbReference type="SAM" id="MobiDB-lite"/>
    </source>
</evidence>
<reference evidence="12 13" key="1">
    <citation type="submission" date="2015-09" db="EMBL/GenBank/DDBJ databases">
        <title>Host preference determinants of Valsa canker pathogens revealed by comparative genomics.</title>
        <authorList>
            <person name="Yin Z."/>
            <person name="Huang L."/>
        </authorList>
    </citation>
    <scope>NUCLEOTIDE SEQUENCE [LARGE SCALE GENOMIC DNA]</scope>
    <source>
        <strain evidence="12 13">03-1</strain>
    </source>
</reference>
<dbReference type="AlphaFoldDB" id="A0A423VRI3"/>
<keyword evidence="5" id="KW-0809">Transit peptide</keyword>
<dbReference type="Pfam" id="PF02096">
    <property type="entry name" value="60KD_IMP"/>
    <property type="match status" value="1"/>
</dbReference>
<keyword evidence="13" id="KW-1185">Reference proteome</keyword>
<comment type="caution">
    <text evidence="12">The sequence shown here is derived from an EMBL/GenBank/DDBJ whole genome shotgun (WGS) entry which is preliminary data.</text>
</comment>
<dbReference type="PANTHER" id="PTHR12428:SF66">
    <property type="entry name" value="MITOCHONDRIAL INNER MEMBRANE PROTEIN OXA1L"/>
    <property type="match status" value="1"/>
</dbReference>
<keyword evidence="3 9" id="KW-0812">Transmembrane</keyword>
<organism evidence="12 13">
    <name type="scientific">Cytospora schulzeri</name>
    <dbReference type="NCBI Taxonomy" id="448051"/>
    <lineage>
        <taxon>Eukaryota</taxon>
        <taxon>Fungi</taxon>
        <taxon>Dikarya</taxon>
        <taxon>Ascomycota</taxon>
        <taxon>Pezizomycotina</taxon>
        <taxon>Sordariomycetes</taxon>
        <taxon>Sordariomycetidae</taxon>
        <taxon>Diaporthales</taxon>
        <taxon>Cytosporaceae</taxon>
        <taxon>Cytospora</taxon>
    </lineage>
</organism>
<keyword evidence="7" id="KW-0496">Mitochondrion</keyword>
<dbReference type="PANTHER" id="PTHR12428">
    <property type="entry name" value="OXA1"/>
    <property type="match status" value="1"/>
</dbReference>
<dbReference type="GO" id="GO:0032977">
    <property type="term" value="F:membrane insertase activity"/>
    <property type="evidence" value="ECO:0007669"/>
    <property type="project" value="InterPro"/>
</dbReference>
<evidence type="ECO:0000256" key="4">
    <source>
        <dbReference type="ARBA" id="ARBA00022792"/>
    </source>
</evidence>
<keyword evidence="8" id="KW-0472">Membrane</keyword>
<evidence type="ECO:0000313" key="12">
    <source>
        <dbReference type="EMBL" id="ROV93586.1"/>
    </source>
</evidence>
<dbReference type="InterPro" id="IPR001708">
    <property type="entry name" value="YidC/ALB3/OXA1/COX18"/>
</dbReference>
<evidence type="ECO:0000313" key="13">
    <source>
        <dbReference type="Proteomes" id="UP000283895"/>
    </source>
</evidence>
<dbReference type="InterPro" id="IPR028055">
    <property type="entry name" value="YidC/Oxa/ALB_C"/>
</dbReference>
<protein>
    <recommendedName>
        <fullName evidence="11">Membrane insertase YidC/Oxa/ALB C-terminal domain-containing protein</fullName>
    </recommendedName>
</protein>
<dbReference type="OrthoDB" id="2148490at2759"/>
<evidence type="ECO:0000256" key="8">
    <source>
        <dbReference type="ARBA" id="ARBA00023136"/>
    </source>
</evidence>
<evidence type="ECO:0000259" key="11">
    <source>
        <dbReference type="Pfam" id="PF02096"/>
    </source>
</evidence>
<sequence length="511" mass="55736">MLPSKGLARVSPGLAFQNQLTKLDAQIISRAPARSIPRQARPITGTRQFGTGLKHNGALFPRTSPVGALSGSRLGAAGVISSQTFLLSSTRQARFASTGAAPTPAAAPVASPVVAPVSPEPVSAAATEFPSDFSSLSDLDGASLLNIPETIGYLHNLGLYYGWGPTSMCQWVLEHMHVWGGLPWWASIVGLSLAARLVMARPALIAQQEGVKMNKMRADPMFASLNEKWMTALAVAGSTSQTEMMQLRMQMNLVRERYGVKMWKMFLPMMQAPIAFGGFRLLTGMGALPVPGLETGGTLWFTDLSVADPYMILPCVSTIMMFFSIKRSIPFMSPQQAKIMKIAPWVLGPVSFFVTWKMAASVQLFFAATALLQYVQTTLWHVPAIRRVCGLPPLEEVIRAAQEAPSPFPAAPRTSPFVRPAAAAAKGGIQYQAPRTVKTTATEAKPDSDNPIEALKDSWASLREKMDKRAANKNMNSERADAASYEKRRLREEHEQYLKRREAAAKYNQKK</sequence>
<dbReference type="GO" id="GO:0032979">
    <property type="term" value="P:protein insertion into mitochondrial inner membrane from matrix"/>
    <property type="evidence" value="ECO:0007669"/>
    <property type="project" value="TreeGrafter"/>
</dbReference>
<keyword evidence="6" id="KW-1133">Transmembrane helix</keyword>
<name>A0A423VRI3_9PEZI</name>
<dbReference type="Proteomes" id="UP000283895">
    <property type="component" value="Unassembled WGS sequence"/>
</dbReference>
<feature type="region of interest" description="Disordered" evidence="10">
    <location>
        <begin position="467"/>
        <end position="494"/>
    </location>
</feature>
<dbReference type="GO" id="GO:0005743">
    <property type="term" value="C:mitochondrial inner membrane"/>
    <property type="evidence" value="ECO:0007669"/>
    <property type="project" value="UniProtKB-SubCell"/>
</dbReference>
<proteinExistence type="inferred from homology"/>
<evidence type="ECO:0000256" key="7">
    <source>
        <dbReference type="ARBA" id="ARBA00023128"/>
    </source>
</evidence>
<feature type="domain" description="Membrane insertase YidC/Oxa/ALB C-terminal" evidence="11">
    <location>
        <begin position="184"/>
        <end position="379"/>
    </location>
</feature>
<comment type="similarity">
    <text evidence="2 9">Belongs to the OXA1/ALB3/YidC family.</text>
</comment>